<evidence type="ECO:0000256" key="3">
    <source>
        <dbReference type="ARBA" id="ARBA00022692"/>
    </source>
</evidence>
<evidence type="ECO:0000256" key="6">
    <source>
        <dbReference type="ARBA" id="ARBA00023136"/>
    </source>
</evidence>
<evidence type="ECO:0000256" key="2">
    <source>
        <dbReference type="ARBA" id="ARBA00022448"/>
    </source>
</evidence>
<dbReference type="CDD" id="cd08760">
    <property type="entry name" value="Cyt_b561_FRRS1_like"/>
    <property type="match status" value="1"/>
</dbReference>
<keyword evidence="10" id="KW-1185">Reference proteome</keyword>
<sequence length="147" mass="16416">MSLSSISLSQVSGLLFAIAGFVCAVMSVPFDHFKFAHGAIGLDIMIVGVMQPLNGFFRPHKSPDGSRTLKRIIWEWYHKLAGRFALILALINICLGLFLDVVPVAAWAVWYAYLCVLCLLYVVMEIRLRRKNSARTGNADILAMEKK</sequence>
<proteinExistence type="predicted"/>
<keyword evidence="6 7" id="KW-0472">Membrane</keyword>
<feature type="transmembrane region" description="Helical" evidence="7">
    <location>
        <begin position="36"/>
        <end position="57"/>
    </location>
</feature>
<evidence type="ECO:0000259" key="8">
    <source>
        <dbReference type="PROSITE" id="PS50939"/>
    </source>
</evidence>
<evidence type="ECO:0000313" key="10">
    <source>
        <dbReference type="Proteomes" id="UP000887567"/>
    </source>
</evidence>
<name>A0A913WNY7_EXADI</name>
<dbReference type="EnsemblMetazoa" id="XM_021036221.2">
    <property type="protein sequence ID" value="XP_020891880.2"/>
    <property type="gene ID" value="LOC110231233"/>
</dbReference>
<evidence type="ECO:0000256" key="5">
    <source>
        <dbReference type="ARBA" id="ARBA00022989"/>
    </source>
</evidence>
<dbReference type="KEGG" id="epa:110231233"/>
<dbReference type="InterPro" id="IPR006593">
    <property type="entry name" value="Cyt_b561/ferric_Rdtase_TM"/>
</dbReference>
<protein>
    <recommendedName>
        <fullName evidence="8">Cytochrome b561 domain-containing protein</fullName>
    </recommendedName>
</protein>
<dbReference type="InterPro" id="IPR045879">
    <property type="entry name" value="B561A"/>
</dbReference>
<dbReference type="GO" id="GO:0016020">
    <property type="term" value="C:membrane"/>
    <property type="evidence" value="ECO:0007669"/>
    <property type="project" value="UniProtKB-SubCell"/>
</dbReference>
<dbReference type="Proteomes" id="UP000887567">
    <property type="component" value="Unplaced"/>
</dbReference>
<keyword evidence="3 7" id="KW-0812">Transmembrane</keyword>
<dbReference type="SMART" id="SM00665">
    <property type="entry name" value="B561"/>
    <property type="match status" value="1"/>
</dbReference>
<dbReference type="PANTHER" id="PTHR47281:SF1">
    <property type="entry name" value="OS09G0557700 PROTEIN"/>
    <property type="match status" value="1"/>
</dbReference>
<evidence type="ECO:0000256" key="7">
    <source>
        <dbReference type="SAM" id="Phobius"/>
    </source>
</evidence>
<feature type="transmembrane region" description="Helical" evidence="7">
    <location>
        <begin position="12"/>
        <end position="30"/>
    </location>
</feature>
<evidence type="ECO:0000256" key="1">
    <source>
        <dbReference type="ARBA" id="ARBA00004370"/>
    </source>
</evidence>
<comment type="subcellular location">
    <subcellularLocation>
        <location evidence="1">Membrane</location>
    </subcellularLocation>
</comment>
<dbReference type="Pfam" id="PF03188">
    <property type="entry name" value="Cytochrom_B561"/>
    <property type="match status" value="1"/>
</dbReference>
<keyword evidence="5 7" id="KW-1133">Transmembrane helix</keyword>
<dbReference type="GeneID" id="110231233"/>
<dbReference type="RefSeq" id="XP_020891880.2">
    <property type="nucleotide sequence ID" value="XM_021036221.2"/>
</dbReference>
<feature type="transmembrane region" description="Helical" evidence="7">
    <location>
        <begin position="105"/>
        <end position="123"/>
    </location>
</feature>
<feature type="domain" description="Cytochrome b561" evidence="8">
    <location>
        <begin position="1"/>
        <end position="130"/>
    </location>
</feature>
<organism evidence="9 10">
    <name type="scientific">Exaiptasia diaphana</name>
    <name type="common">Tropical sea anemone</name>
    <name type="synonym">Aiptasia pulchella</name>
    <dbReference type="NCBI Taxonomy" id="2652724"/>
    <lineage>
        <taxon>Eukaryota</taxon>
        <taxon>Metazoa</taxon>
        <taxon>Cnidaria</taxon>
        <taxon>Anthozoa</taxon>
        <taxon>Hexacorallia</taxon>
        <taxon>Actiniaria</taxon>
        <taxon>Aiptasiidae</taxon>
        <taxon>Exaiptasia</taxon>
    </lineage>
</organism>
<evidence type="ECO:0000256" key="4">
    <source>
        <dbReference type="ARBA" id="ARBA00022982"/>
    </source>
</evidence>
<keyword evidence="2" id="KW-0813">Transport</keyword>
<keyword evidence="4" id="KW-0249">Electron transport</keyword>
<dbReference type="OrthoDB" id="19261at2759"/>
<feature type="transmembrane region" description="Helical" evidence="7">
    <location>
        <begin position="80"/>
        <end position="99"/>
    </location>
</feature>
<reference evidence="9" key="1">
    <citation type="submission" date="2022-11" db="UniProtKB">
        <authorList>
            <consortium name="EnsemblMetazoa"/>
        </authorList>
    </citation>
    <scope>IDENTIFICATION</scope>
</reference>
<dbReference type="PANTHER" id="PTHR47281">
    <property type="entry name" value="OS09G0557700 PROTEIN"/>
    <property type="match status" value="1"/>
</dbReference>
<dbReference type="AlphaFoldDB" id="A0A913WNY7"/>
<dbReference type="PROSITE" id="PS50939">
    <property type="entry name" value="CYTOCHROME_B561"/>
    <property type="match status" value="1"/>
</dbReference>
<accession>A0A913WNY7</accession>
<evidence type="ECO:0000313" key="9">
    <source>
        <dbReference type="EnsemblMetazoa" id="XP_020891880.2"/>
    </source>
</evidence>
<dbReference type="Gene3D" id="1.20.120.1770">
    <property type="match status" value="1"/>
</dbReference>